<dbReference type="PATRIC" id="fig|148604.4.peg.394"/>
<gene>
    <name evidence="1" type="ORF">IV41_GL000392</name>
</gene>
<protein>
    <submittedName>
        <fullName evidence="1">Uncharacterized protein</fullName>
    </submittedName>
</protein>
<accession>A0A0R2GUC2</accession>
<dbReference type="Proteomes" id="UP000051639">
    <property type="component" value="Unassembled WGS sequence"/>
</dbReference>
<dbReference type="EMBL" id="JQBA01000014">
    <property type="protein sequence ID" value="KRN44465.1"/>
    <property type="molecule type" value="Genomic_DNA"/>
</dbReference>
<dbReference type="AlphaFoldDB" id="A0A0R2GUC2"/>
<evidence type="ECO:0000313" key="2">
    <source>
        <dbReference type="Proteomes" id="UP000051639"/>
    </source>
</evidence>
<organism evidence="1 2">
    <name type="scientific">Limosilactobacillus ingluviei</name>
    <dbReference type="NCBI Taxonomy" id="148604"/>
    <lineage>
        <taxon>Bacteria</taxon>
        <taxon>Bacillati</taxon>
        <taxon>Bacillota</taxon>
        <taxon>Bacilli</taxon>
        <taxon>Lactobacillales</taxon>
        <taxon>Lactobacillaceae</taxon>
        <taxon>Limosilactobacillus</taxon>
    </lineage>
</organism>
<sequence length="53" mass="6075">MGAWRLFSLKKVLMTLDVNVPKKGQDQPGQREKFAFFQAAVYDAFVLMIIITI</sequence>
<reference evidence="1 2" key="1">
    <citation type="journal article" date="2015" name="Genome Announc.">
        <title>Expanding the biotechnology potential of lactobacilli through comparative genomics of 213 strains and associated genera.</title>
        <authorList>
            <person name="Sun Z."/>
            <person name="Harris H.M."/>
            <person name="McCann A."/>
            <person name="Guo C."/>
            <person name="Argimon S."/>
            <person name="Zhang W."/>
            <person name="Yang X."/>
            <person name="Jeffery I.B."/>
            <person name="Cooney J.C."/>
            <person name="Kagawa T.F."/>
            <person name="Liu W."/>
            <person name="Song Y."/>
            <person name="Salvetti E."/>
            <person name="Wrobel A."/>
            <person name="Rasinkangas P."/>
            <person name="Parkhill J."/>
            <person name="Rea M.C."/>
            <person name="O'Sullivan O."/>
            <person name="Ritari J."/>
            <person name="Douillard F.P."/>
            <person name="Paul Ross R."/>
            <person name="Yang R."/>
            <person name="Briner A.E."/>
            <person name="Felis G.E."/>
            <person name="de Vos W.M."/>
            <person name="Barrangou R."/>
            <person name="Klaenhammer T.R."/>
            <person name="Caufield P.W."/>
            <person name="Cui Y."/>
            <person name="Zhang H."/>
            <person name="O'Toole P.W."/>
        </authorList>
    </citation>
    <scope>NUCLEOTIDE SEQUENCE [LARGE SCALE GENOMIC DNA]</scope>
    <source>
        <strain evidence="1 2">DSM 14792</strain>
    </source>
</reference>
<name>A0A0R2GUC2_9LACO</name>
<comment type="caution">
    <text evidence="1">The sequence shown here is derived from an EMBL/GenBank/DDBJ whole genome shotgun (WGS) entry which is preliminary data.</text>
</comment>
<keyword evidence="2" id="KW-1185">Reference proteome</keyword>
<evidence type="ECO:0000313" key="1">
    <source>
        <dbReference type="EMBL" id="KRN44465.1"/>
    </source>
</evidence>
<proteinExistence type="predicted"/>